<dbReference type="EMBL" id="HBIV01023452">
    <property type="protein sequence ID" value="CAE0665251.1"/>
    <property type="molecule type" value="Transcribed_RNA"/>
</dbReference>
<feature type="compositionally biased region" description="Basic and acidic residues" evidence="1">
    <location>
        <begin position="100"/>
        <end position="114"/>
    </location>
</feature>
<keyword evidence="2" id="KW-1133">Transmembrane helix</keyword>
<name>A0A6U3A1P7_9EUKA</name>
<accession>A0A6U3A1P7</accession>
<feature type="region of interest" description="Disordered" evidence="1">
    <location>
        <begin position="97"/>
        <end position="132"/>
    </location>
</feature>
<dbReference type="AlphaFoldDB" id="A0A6U3A1P7"/>
<feature type="compositionally biased region" description="Pro residues" evidence="1">
    <location>
        <begin position="123"/>
        <end position="132"/>
    </location>
</feature>
<feature type="transmembrane region" description="Helical" evidence="2">
    <location>
        <begin position="28"/>
        <end position="49"/>
    </location>
</feature>
<evidence type="ECO:0000256" key="1">
    <source>
        <dbReference type="SAM" id="MobiDB-lite"/>
    </source>
</evidence>
<reference evidence="3" key="1">
    <citation type="submission" date="2021-01" db="EMBL/GenBank/DDBJ databases">
        <authorList>
            <person name="Corre E."/>
            <person name="Pelletier E."/>
            <person name="Niang G."/>
            <person name="Scheremetjew M."/>
            <person name="Finn R."/>
            <person name="Kale V."/>
            <person name="Holt S."/>
            <person name="Cochrane G."/>
            <person name="Meng A."/>
            <person name="Brown T."/>
            <person name="Cohen L."/>
        </authorList>
    </citation>
    <scope>NUCLEOTIDE SEQUENCE</scope>
    <source>
        <strain evidence="3">CCCM811</strain>
    </source>
</reference>
<sequence length="132" mass="14129">MALITSIPQLTTDVQRSHPEGDLNCQKVFGVVTGILGFVTTLAAINTFVGDCQRNLTSTDPNGGHITYTFGPSLILLTLATFAKLLDVTIHLILPLPPPSEKENIELRGEESKIPKVNTAAMSPPPERVGPV</sequence>
<keyword evidence="2" id="KW-0472">Membrane</keyword>
<organism evidence="3">
    <name type="scientific">Lotharella globosa</name>
    <dbReference type="NCBI Taxonomy" id="91324"/>
    <lineage>
        <taxon>Eukaryota</taxon>
        <taxon>Sar</taxon>
        <taxon>Rhizaria</taxon>
        <taxon>Cercozoa</taxon>
        <taxon>Chlorarachniophyceae</taxon>
        <taxon>Lotharella</taxon>
    </lineage>
</organism>
<proteinExistence type="predicted"/>
<evidence type="ECO:0000313" key="3">
    <source>
        <dbReference type="EMBL" id="CAE0665251.1"/>
    </source>
</evidence>
<keyword evidence="2" id="KW-0812">Transmembrane</keyword>
<protein>
    <submittedName>
        <fullName evidence="3">Uncharacterized protein</fullName>
    </submittedName>
</protein>
<evidence type="ECO:0000256" key="2">
    <source>
        <dbReference type="SAM" id="Phobius"/>
    </source>
</evidence>
<gene>
    <name evidence="3" type="ORF">LGLO00237_LOCUS16856</name>
</gene>